<dbReference type="GeneID" id="25566797"/>
<dbReference type="RefSeq" id="XP_013755761.1">
    <property type="nucleotide sequence ID" value="XM_013900307.1"/>
</dbReference>
<organism evidence="2 3">
    <name type="scientific">Thecamonas trahens ATCC 50062</name>
    <dbReference type="NCBI Taxonomy" id="461836"/>
    <lineage>
        <taxon>Eukaryota</taxon>
        <taxon>Apusozoa</taxon>
        <taxon>Apusomonadida</taxon>
        <taxon>Apusomonadidae</taxon>
        <taxon>Thecamonas</taxon>
    </lineage>
</organism>
<evidence type="ECO:0000256" key="1">
    <source>
        <dbReference type="SAM" id="MobiDB-lite"/>
    </source>
</evidence>
<reference evidence="2 3" key="1">
    <citation type="submission" date="2010-05" db="EMBL/GenBank/DDBJ databases">
        <title>The Genome Sequence of Thecamonas trahens ATCC 50062.</title>
        <authorList>
            <consortium name="The Broad Institute Genome Sequencing Platform"/>
            <person name="Russ C."/>
            <person name="Cuomo C."/>
            <person name="Shea T."/>
            <person name="Young S.K."/>
            <person name="Zeng Q."/>
            <person name="Koehrsen M."/>
            <person name="Haas B."/>
            <person name="Borodovsky M."/>
            <person name="Guigo R."/>
            <person name="Alvarado L."/>
            <person name="Berlin A."/>
            <person name="Bochicchio J."/>
            <person name="Borenstein D."/>
            <person name="Chapman S."/>
            <person name="Chen Z."/>
            <person name="Freedman E."/>
            <person name="Gellesch M."/>
            <person name="Goldberg J."/>
            <person name="Griggs A."/>
            <person name="Gujja S."/>
            <person name="Heilman E."/>
            <person name="Heiman D."/>
            <person name="Hepburn T."/>
            <person name="Howarth C."/>
            <person name="Jen D."/>
            <person name="Larson L."/>
            <person name="Mehta T."/>
            <person name="Park D."/>
            <person name="Pearson M."/>
            <person name="Roberts A."/>
            <person name="Saif S."/>
            <person name="Shenoy N."/>
            <person name="Sisk P."/>
            <person name="Stolte C."/>
            <person name="Sykes S."/>
            <person name="Thomson T."/>
            <person name="Walk T."/>
            <person name="White J."/>
            <person name="Yandava C."/>
            <person name="Burger G."/>
            <person name="Gray M.W."/>
            <person name="Holland P.W.H."/>
            <person name="King N."/>
            <person name="Lang F.B.F."/>
            <person name="Roger A.J."/>
            <person name="Ruiz-Trillo I."/>
            <person name="Lander E."/>
            <person name="Nusbaum C."/>
        </authorList>
    </citation>
    <scope>NUCLEOTIDE SEQUENCE [LARGE SCALE GENOMIC DNA]</scope>
    <source>
        <strain evidence="2 3">ATCC 50062</strain>
    </source>
</reference>
<feature type="region of interest" description="Disordered" evidence="1">
    <location>
        <begin position="271"/>
        <end position="300"/>
    </location>
</feature>
<dbReference type="Proteomes" id="UP000054408">
    <property type="component" value="Unassembled WGS sequence"/>
</dbReference>
<name>A0A0L0DI37_THETB</name>
<dbReference type="Gene3D" id="1.10.10.2570">
    <property type="match status" value="1"/>
</dbReference>
<evidence type="ECO:0000313" key="3">
    <source>
        <dbReference type="Proteomes" id="UP000054408"/>
    </source>
</evidence>
<dbReference type="AlphaFoldDB" id="A0A0L0DI37"/>
<protein>
    <submittedName>
        <fullName evidence="2">Uncharacterized protein</fullName>
    </submittedName>
</protein>
<dbReference type="InterPro" id="IPR039362">
    <property type="entry name" value="ATG29_sf"/>
</dbReference>
<feature type="region of interest" description="Disordered" evidence="1">
    <location>
        <begin position="82"/>
        <end position="139"/>
    </location>
</feature>
<feature type="compositionally biased region" description="Low complexity" evidence="1">
    <location>
        <begin position="123"/>
        <end position="135"/>
    </location>
</feature>
<proteinExistence type="predicted"/>
<feature type="compositionally biased region" description="Low complexity" evidence="1">
    <location>
        <begin position="271"/>
        <end position="288"/>
    </location>
</feature>
<sequence>MSTDVANESETTSYATFRVVLNVPWDAPLGGSKLDMNTFVRSNTLRLPRVPDFELRPKEAAAENSASVGATTSTEVVMRLIDPRAHTPTPAPTPIKRKGDKFASLTGDAQPKAEPRTSAETEAGSSAVSAKASAEADGEAELDAGWTKEMDRIVWSFVTMTGLSDAQPDGLDWTSLAQRIGGVTPEACMARAALLFERRLRGSGTGATALVPPQSMVAKTAAEPTAAPEVRRLTPLQSGAAAADDDNALMQSLLRLSANSAGAFVASASASAEPSPVSSPPISAGPVSLSGDDDSFSESSVTRSEILAAFLDYDDPGTPSSIL</sequence>
<evidence type="ECO:0000313" key="2">
    <source>
        <dbReference type="EMBL" id="KNC51905.1"/>
    </source>
</evidence>
<keyword evidence="3" id="KW-1185">Reference proteome</keyword>
<dbReference type="EMBL" id="GL349470">
    <property type="protein sequence ID" value="KNC51905.1"/>
    <property type="molecule type" value="Genomic_DNA"/>
</dbReference>
<accession>A0A0L0DI37</accession>
<gene>
    <name evidence="2" type="ORF">AMSG_08005</name>
</gene>